<dbReference type="InterPro" id="IPR017972">
    <property type="entry name" value="Cyt_P450_CS"/>
</dbReference>
<accession>A0A226DCF7</accession>
<dbReference type="AlphaFoldDB" id="A0A226DCF7"/>
<comment type="cofactor">
    <cofactor evidence="1 13">
        <name>heme</name>
        <dbReference type="ChEBI" id="CHEBI:30413"/>
    </cofactor>
</comment>
<organism evidence="15 16">
    <name type="scientific">Folsomia candida</name>
    <name type="common">Springtail</name>
    <dbReference type="NCBI Taxonomy" id="158441"/>
    <lineage>
        <taxon>Eukaryota</taxon>
        <taxon>Metazoa</taxon>
        <taxon>Ecdysozoa</taxon>
        <taxon>Arthropoda</taxon>
        <taxon>Hexapoda</taxon>
        <taxon>Collembola</taxon>
        <taxon>Entomobryomorpha</taxon>
        <taxon>Isotomoidea</taxon>
        <taxon>Isotomidae</taxon>
        <taxon>Proisotominae</taxon>
        <taxon>Folsomia</taxon>
    </lineage>
</organism>
<dbReference type="CDD" id="cd11056">
    <property type="entry name" value="CYP6-like"/>
    <property type="match status" value="1"/>
</dbReference>
<keyword evidence="11 14" id="KW-0503">Monooxygenase</keyword>
<dbReference type="InterPro" id="IPR002401">
    <property type="entry name" value="Cyt_P450_E_grp-I"/>
</dbReference>
<keyword evidence="7" id="KW-0256">Endoplasmic reticulum</keyword>
<dbReference type="PRINTS" id="PR00463">
    <property type="entry name" value="EP450I"/>
</dbReference>
<keyword evidence="9 14" id="KW-0560">Oxidoreductase</keyword>
<reference evidence="15 16" key="1">
    <citation type="submission" date="2015-12" db="EMBL/GenBank/DDBJ databases">
        <title>The genome of Folsomia candida.</title>
        <authorList>
            <person name="Faddeeva A."/>
            <person name="Derks M.F."/>
            <person name="Anvar Y."/>
            <person name="Smit S."/>
            <person name="Van Straalen N."/>
            <person name="Roelofs D."/>
        </authorList>
    </citation>
    <scope>NUCLEOTIDE SEQUENCE [LARGE SCALE GENOMIC DNA]</scope>
    <source>
        <strain evidence="15 16">VU population</strain>
        <tissue evidence="15">Whole body</tissue>
    </source>
</reference>
<dbReference type="OrthoDB" id="2789670at2759"/>
<dbReference type="GO" id="GO:0020037">
    <property type="term" value="F:heme binding"/>
    <property type="evidence" value="ECO:0007669"/>
    <property type="project" value="InterPro"/>
</dbReference>
<evidence type="ECO:0000256" key="13">
    <source>
        <dbReference type="PIRSR" id="PIRSR602401-1"/>
    </source>
</evidence>
<keyword evidence="8" id="KW-0492">Microsome</keyword>
<keyword evidence="5 13" id="KW-0349">Heme</keyword>
<dbReference type="GO" id="GO:0004497">
    <property type="term" value="F:monooxygenase activity"/>
    <property type="evidence" value="ECO:0007669"/>
    <property type="project" value="UniProtKB-KW"/>
</dbReference>
<evidence type="ECO:0000256" key="8">
    <source>
        <dbReference type="ARBA" id="ARBA00022848"/>
    </source>
</evidence>
<evidence type="ECO:0000256" key="6">
    <source>
        <dbReference type="ARBA" id="ARBA00022723"/>
    </source>
</evidence>
<evidence type="ECO:0000256" key="7">
    <source>
        <dbReference type="ARBA" id="ARBA00022824"/>
    </source>
</evidence>
<dbReference type="InterPro" id="IPR050476">
    <property type="entry name" value="Insect_CytP450_Detox"/>
</dbReference>
<keyword evidence="12" id="KW-0472">Membrane</keyword>
<evidence type="ECO:0000256" key="9">
    <source>
        <dbReference type="ARBA" id="ARBA00023002"/>
    </source>
</evidence>
<proteinExistence type="inferred from homology"/>
<evidence type="ECO:0000256" key="3">
    <source>
        <dbReference type="ARBA" id="ARBA00004406"/>
    </source>
</evidence>
<evidence type="ECO:0000256" key="14">
    <source>
        <dbReference type="RuleBase" id="RU000461"/>
    </source>
</evidence>
<dbReference type="OMA" id="TECALAE"/>
<evidence type="ECO:0000256" key="10">
    <source>
        <dbReference type="ARBA" id="ARBA00023004"/>
    </source>
</evidence>
<sequence length="487" mass="55479">MWFISVILVVLGSLWFLRRFLKNYNADKLAYWKQGFTILEEKISGWDIFTGSGNVTDSDIEYYKELGRRGESCGVVTELGTPILIVRDLDVVRDILIKDFDNFTDRRSFGDVNKLFKEGLFGLDGKKWKNMRTFLSPTFTSGRIRKMYSHFEKSASNLTSFIKNQQKTSSTNFDMPVVETMRKFSMQVITSTAFGLKVDAFHPSDEIIPVARRLFTIPTSAKVKMIFIIQFPKVAKFLKMKVEDVEGVEFFWGLISSALKLRQESGVKGNDFLQVLVDAINSKEEKGEIDWSEDLAIPQAFAFIAAGFDTIANNLSVACYVLATHPEVQEELYREVEKVMKKGGEKVSYEEINEMEYLDMVVSEVLRLYPAVARMDRMCTTECALAEARNGGKARIIPKGTMFDPTRFSQENKAKRNPYVYMPFGIGPRNCIGMRFALVETKVALAHIVRNFEIRPSAETPIPARMEKDMLGYKVGMDVSLKFIPRA</sequence>
<gene>
    <name evidence="15" type="ORF">Fcan01_21955</name>
</gene>
<dbReference type="Pfam" id="PF00067">
    <property type="entry name" value="p450"/>
    <property type="match status" value="1"/>
</dbReference>
<comment type="caution">
    <text evidence="15">The sequence shown here is derived from an EMBL/GenBank/DDBJ whole genome shotgun (WGS) entry which is preliminary data.</text>
</comment>
<evidence type="ECO:0000313" key="16">
    <source>
        <dbReference type="Proteomes" id="UP000198287"/>
    </source>
</evidence>
<evidence type="ECO:0000256" key="2">
    <source>
        <dbReference type="ARBA" id="ARBA00004174"/>
    </source>
</evidence>
<evidence type="ECO:0000256" key="5">
    <source>
        <dbReference type="ARBA" id="ARBA00022617"/>
    </source>
</evidence>
<dbReference type="InterPro" id="IPR001128">
    <property type="entry name" value="Cyt_P450"/>
</dbReference>
<evidence type="ECO:0000256" key="4">
    <source>
        <dbReference type="ARBA" id="ARBA00010617"/>
    </source>
</evidence>
<dbReference type="Proteomes" id="UP000198287">
    <property type="component" value="Unassembled WGS sequence"/>
</dbReference>
<dbReference type="PRINTS" id="PR00385">
    <property type="entry name" value="P450"/>
</dbReference>
<comment type="subcellular location">
    <subcellularLocation>
        <location evidence="3">Endoplasmic reticulum membrane</location>
        <topology evidence="3">Peripheral membrane protein</topology>
    </subcellularLocation>
    <subcellularLocation>
        <location evidence="2">Microsome membrane</location>
        <topology evidence="2">Peripheral membrane protein</topology>
    </subcellularLocation>
</comment>
<dbReference type="Gene3D" id="1.10.630.10">
    <property type="entry name" value="Cytochrome P450"/>
    <property type="match status" value="1"/>
</dbReference>
<feature type="binding site" description="axial binding residue" evidence="13">
    <location>
        <position position="431"/>
    </location>
    <ligand>
        <name>heme</name>
        <dbReference type="ChEBI" id="CHEBI:30413"/>
    </ligand>
    <ligandPart>
        <name>Fe</name>
        <dbReference type="ChEBI" id="CHEBI:18248"/>
    </ligandPart>
</feature>
<evidence type="ECO:0000256" key="1">
    <source>
        <dbReference type="ARBA" id="ARBA00001971"/>
    </source>
</evidence>
<dbReference type="InterPro" id="IPR036396">
    <property type="entry name" value="Cyt_P450_sf"/>
</dbReference>
<keyword evidence="16" id="KW-1185">Reference proteome</keyword>
<evidence type="ECO:0000256" key="12">
    <source>
        <dbReference type="ARBA" id="ARBA00023136"/>
    </source>
</evidence>
<dbReference type="PANTHER" id="PTHR24292:SF54">
    <property type="entry name" value="CYP9F3-RELATED"/>
    <property type="match status" value="1"/>
</dbReference>
<dbReference type="GO" id="GO:0016705">
    <property type="term" value="F:oxidoreductase activity, acting on paired donors, with incorporation or reduction of molecular oxygen"/>
    <property type="evidence" value="ECO:0007669"/>
    <property type="project" value="InterPro"/>
</dbReference>
<dbReference type="PROSITE" id="PS00086">
    <property type="entry name" value="CYTOCHROME_P450"/>
    <property type="match status" value="1"/>
</dbReference>
<dbReference type="GO" id="GO:0005789">
    <property type="term" value="C:endoplasmic reticulum membrane"/>
    <property type="evidence" value="ECO:0007669"/>
    <property type="project" value="UniProtKB-SubCell"/>
</dbReference>
<dbReference type="STRING" id="158441.A0A226DCF7"/>
<keyword evidence="10 13" id="KW-0408">Iron</keyword>
<comment type="similarity">
    <text evidence="4 14">Belongs to the cytochrome P450 family.</text>
</comment>
<protein>
    <submittedName>
        <fullName evidence="15">Cytochrome P450 6j1</fullName>
    </submittedName>
</protein>
<dbReference type="PANTHER" id="PTHR24292">
    <property type="entry name" value="CYTOCHROME P450"/>
    <property type="match status" value="1"/>
</dbReference>
<evidence type="ECO:0000256" key="11">
    <source>
        <dbReference type="ARBA" id="ARBA00023033"/>
    </source>
</evidence>
<keyword evidence="6 13" id="KW-0479">Metal-binding</keyword>
<dbReference type="SUPFAM" id="SSF48264">
    <property type="entry name" value="Cytochrome P450"/>
    <property type="match status" value="1"/>
</dbReference>
<dbReference type="FunFam" id="1.10.630.10:FF:000182">
    <property type="entry name" value="Cytochrome P450 3A4"/>
    <property type="match status" value="1"/>
</dbReference>
<dbReference type="GO" id="GO:0005506">
    <property type="term" value="F:iron ion binding"/>
    <property type="evidence" value="ECO:0007669"/>
    <property type="project" value="InterPro"/>
</dbReference>
<evidence type="ECO:0000313" key="15">
    <source>
        <dbReference type="EMBL" id="OXA43245.1"/>
    </source>
</evidence>
<dbReference type="EMBL" id="LNIX01000023">
    <property type="protein sequence ID" value="OXA43245.1"/>
    <property type="molecule type" value="Genomic_DNA"/>
</dbReference>
<name>A0A226DCF7_FOLCA</name>